<protein>
    <submittedName>
        <fullName evidence="5">Glycosyl transferases group 1</fullName>
    </submittedName>
</protein>
<dbReference type="OrthoDB" id="9801697at2"/>
<evidence type="ECO:0000256" key="2">
    <source>
        <dbReference type="ARBA" id="ARBA00022737"/>
    </source>
</evidence>
<dbReference type="Gene3D" id="3.40.50.2000">
    <property type="entry name" value="Glycogen Phosphorylase B"/>
    <property type="match status" value="2"/>
</dbReference>
<dbReference type="AlphaFoldDB" id="A0A1I0RG45"/>
<keyword evidence="1 5" id="KW-0808">Transferase</keyword>
<dbReference type="Gene3D" id="2.160.10.10">
    <property type="entry name" value="Hexapeptide repeat proteins"/>
    <property type="match status" value="1"/>
</dbReference>
<dbReference type="Pfam" id="PF00132">
    <property type="entry name" value="Hexapep"/>
    <property type="match status" value="1"/>
</dbReference>
<dbReference type="InterPro" id="IPR001451">
    <property type="entry name" value="Hexapep"/>
</dbReference>
<evidence type="ECO:0000256" key="3">
    <source>
        <dbReference type="SAM" id="Phobius"/>
    </source>
</evidence>
<feature type="transmembrane region" description="Helical" evidence="3">
    <location>
        <begin position="71"/>
        <end position="88"/>
    </location>
</feature>
<keyword evidence="3" id="KW-1133">Transmembrane helix</keyword>
<dbReference type="SUPFAM" id="SSF53756">
    <property type="entry name" value="UDP-Glycosyltransferase/glycogen phosphorylase"/>
    <property type="match status" value="1"/>
</dbReference>
<dbReference type="CDD" id="cd04647">
    <property type="entry name" value="LbH_MAT_like"/>
    <property type="match status" value="1"/>
</dbReference>
<dbReference type="InterPro" id="IPR011004">
    <property type="entry name" value="Trimer_LpxA-like_sf"/>
</dbReference>
<evidence type="ECO:0000256" key="1">
    <source>
        <dbReference type="ARBA" id="ARBA00022679"/>
    </source>
</evidence>
<evidence type="ECO:0000259" key="4">
    <source>
        <dbReference type="Pfam" id="PF00534"/>
    </source>
</evidence>
<dbReference type="RefSeq" id="WP_092456194.1">
    <property type="nucleotide sequence ID" value="NZ_FOJI01000015.1"/>
</dbReference>
<feature type="transmembrane region" description="Helical" evidence="3">
    <location>
        <begin position="100"/>
        <end position="120"/>
    </location>
</feature>
<evidence type="ECO:0000313" key="6">
    <source>
        <dbReference type="Proteomes" id="UP000199701"/>
    </source>
</evidence>
<keyword evidence="6" id="KW-1185">Reference proteome</keyword>
<dbReference type="Pfam" id="PF00534">
    <property type="entry name" value="Glycos_transf_1"/>
    <property type="match status" value="1"/>
</dbReference>
<reference evidence="5 6" key="1">
    <citation type="submission" date="2016-10" db="EMBL/GenBank/DDBJ databases">
        <authorList>
            <person name="de Groot N.N."/>
        </authorList>
    </citation>
    <scope>NUCLEOTIDE SEQUENCE [LARGE SCALE GENOMIC DNA]</scope>
    <source>
        <strain evidence="5 6">DSM 9179</strain>
    </source>
</reference>
<keyword evidence="3" id="KW-0812">Transmembrane</keyword>
<name>A0A1I0RG45_9FIRM</name>
<evidence type="ECO:0000313" key="5">
    <source>
        <dbReference type="EMBL" id="SEW39812.1"/>
    </source>
</evidence>
<dbReference type="PROSITE" id="PS00101">
    <property type="entry name" value="HEXAPEP_TRANSFERASES"/>
    <property type="match status" value="1"/>
</dbReference>
<feature type="transmembrane region" description="Helical" evidence="3">
    <location>
        <begin position="250"/>
        <end position="272"/>
    </location>
</feature>
<accession>A0A1I0RG45</accession>
<keyword evidence="3" id="KW-0472">Membrane</keyword>
<dbReference type="InterPro" id="IPR018357">
    <property type="entry name" value="Hexapep_transf_CS"/>
</dbReference>
<dbReference type="CDD" id="cd03794">
    <property type="entry name" value="GT4_WbuB-like"/>
    <property type="match status" value="1"/>
</dbReference>
<dbReference type="InterPro" id="IPR001296">
    <property type="entry name" value="Glyco_trans_1"/>
</dbReference>
<dbReference type="GO" id="GO:0016757">
    <property type="term" value="F:glycosyltransferase activity"/>
    <property type="evidence" value="ECO:0007669"/>
    <property type="project" value="InterPro"/>
</dbReference>
<feature type="domain" description="Glycosyl transferase family 1" evidence="4">
    <location>
        <begin position="206"/>
        <end position="377"/>
    </location>
</feature>
<dbReference type="STRING" id="99656.SAMN05421659_11556"/>
<organism evidence="5 6">
    <name type="scientific">[Clostridium] fimetarium</name>
    <dbReference type="NCBI Taxonomy" id="99656"/>
    <lineage>
        <taxon>Bacteria</taxon>
        <taxon>Bacillati</taxon>
        <taxon>Bacillota</taxon>
        <taxon>Clostridia</taxon>
        <taxon>Lachnospirales</taxon>
        <taxon>Lachnospiraceae</taxon>
    </lineage>
</organism>
<sequence length="639" mass="72280">MNVLLITIAWPKVGEYNLYSDLAQEFYENGNKVTVAAVNERVNNQKTFLAYEDNIQVLRVKSGNIQKRNKYLKVIFSFLAGPKIIYAMHRYFKREKFDLILFATPPITLSLSVILLKKLYHSKLYLLLKDIWPQDAVDLGEMRKGGIVWSVFRLLEKITYKNSDYIGCMSDANVDFIRKNNQYLSNKVIEVCPNSEKIRNLECVERDLIREKYDLPKDKMIFVYGGNLGKAQGVDFLVDIINYYQERNSFYFLIIGAGTEYLYLFNLISNIYSNAKILPWIKKTDFTEIVQACDVGLILLSKNSSVPNFPSRLLTYLTAKTPIISATDSATDIGDIIEAAGCGAKAYNGDIGSFDLAVEKVIASEKNGDLMGENGYKLFLEKYTTKRSYDIIMEHFKSENLMNNDTKTNEGKLSDVKINNDNGNSMSYNQALYKIEVIMKAIKRFILTHIFETINFICYGDLPTSYYLKRGMKIGYNFYRQTATKFDPSHCYLISIGNDVTVANNVQFLAHDQSTRVYLGYGKVGKIVIGNSVFIGAKSLILPNVIIGDNVIIGAGSVVTKSIPENSVVAGVPAKIIGNTDTYILKCSKQILTTKIIKSSDTNHKKQSNSKKEEIRNTCEEGFAYIELGKVINYGKKRT</sequence>
<dbReference type="EMBL" id="FOJI01000015">
    <property type="protein sequence ID" value="SEW39812.1"/>
    <property type="molecule type" value="Genomic_DNA"/>
</dbReference>
<dbReference type="SUPFAM" id="SSF51161">
    <property type="entry name" value="Trimeric LpxA-like enzymes"/>
    <property type="match status" value="1"/>
</dbReference>
<dbReference type="Proteomes" id="UP000199701">
    <property type="component" value="Unassembled WGS sequence"/>
</dbReference>
<dbReference type="InterPro" id="IPR051159">
    <property type="entry name" value="Hexapeptide_acetyltransf"/>
</dbReference>
<dbReference type="PANTHER" id="PTHR23416">
    <property type="entry name" value="SIALIC ACID SYNTHASE-RELATED"/>
    <property type="match status" value="1"/>
</dbReference>
<keyword evidence="2" id="KW-0677">Repeat</keyword>
<proteinExistence type="predicted"/>
<gene>
    <name evidence="5" type="ORF">SAMN05421659_11556</name>
</gene>